<gene>
    <name evidence="4" type="ORF">ENR15_23755</name>
</gene>
<dbReference type="GO" id="GO:0005886">
    <property type="term" value="C:plasma membrane"/>
    <property type="evidence" value="ECO:0007669"/>
    <property type="project" value="TreeGrafter"/>
</dbReference>
<feature type="transmembrane region" description="Helical" evidence="2">
    <location>
        <begin position="171"/>
        <end position="190"/>
    </location>
</feature>
<dbReference type="AlphaFoldDB" id="A0A7C3VTM8"/>
<keyword evidence="2" id="KW-0812">Transmembrane</keyword>
<dbReference type="PANTHER" id="PTHR42709">
    <property type="entry name" value="ALKALINE PHOSPHATASE LIKE PROTEIN"/>
    <property type="match status" value="1"/>
</dbReference>
<feature type="domain" description="VTT" evidence="3">
    <location>
        <begin position="36"/>
        <end position="155"/>
    </location>
</feature>
<feature type="transmembrane region" description="Helical" evidence="2">
    <location>
        <begin position="138"/>
        <end position="159"/>
    </location>
</feature>
<reference evidence="4" key="1">
    <citation type="journal article" date="2020" name="mSystems">
        <title>Genome- and Community-Level Interaction Insights into Carbon Utilization and Element Cycling Functions of Hydrothermarchaeota in Hydrothermal Sediment.</title>
        <authorList>
            <person name="Zhou Z."/>
            <person name="Liu Y."/>
            <person name="Xu W."/>
            <person name="Pan J."/>
            <person name="Luo Z.H."/>
            <person name="Li M."/>
        </authorList>
    </citation>
    <scope>NUCLEOTIDE SEQUENCE [LARGE SCALE GENOMIC DNA]</scope>
    <source>
        <strain evidence="4">SpSt-374</strain>
    </source>
</reference>
<evidence type="ECO:0000256" key="1">
    <source>
        <dbReference type="ARBA" id="ARBA00010792"/>
    </source>
</evidence>
<dbReference type="Pfam" id="PF09335">
    <property type="entry name" value="VTT_dom"/>
    <property type="match status" value="1"/>
</dbReference>
<organism evidence="4">
    <name type="scientific">Planktothricoides sp. SpSt-374</name>
    <dbReference type="NCBI Taxonomy" id="2282167"/>
    <lineage>
        <taxon>Bacteria</taxon>
        <taxon>Bacillati</taxon>
        <taxon>Cyanobacteriota</taxon>
        <taxon>Cyanophyceae</taxon>
        <taxon>Oscillatoriophycideae</taxon>
        <taxon>Oscillatoriales</taxon>
        <taxon>Oscillatoriaceae</taxon>
        <taxon>Planktothricoides</taxon>
    </lineage>
</organism>
<evidence type="ECO:0000259" key="3">
    <source>
        <dbReference type="Pfam" id="PF09335"/>
    </source>
</evidence>
<feature type="transmembrane region" description="Helical" evidence="2">
    <location>
        <begin position="106"/>
        <end position="131"/>
    </location>
</feature>
<feature type="transmembrane region" description="Helical" evidence="2">
    <location>
        <begin position="55"/>
        <end position="78"/>
    </location>
</feature>
<sequence length="193" mass="21503">MLKRAYDWVIAWSETPYGTVALFVLAFVESSCFPIPPDVLLIALCVGNSKSAFRFAAICTVGSVLGGIAGYGIGLLAFDTIGQPLMKMYDPDEKVFGEVKHLYDTWGFWGVLMAAITPIPYKVFTIASGLFKFSFSQFMLASVLGRGFRFFLVSGLIFWGGDRLKDWIEKYFDWLAWGFLAILILGFGILKLL</sequence>
<accession>A0A7C3VTM8</accession>
<dbReference type="EMBL" id="DSPX01000248">
    <property type="protein sequence ID" value="HGG03571.1"/>
    <property type="molecule type" value="Genomic_DNA"/>
</dbReference>
<comment type="caution">
    <text evidence="4">The sequence shown here is derived from an EMBL/GenBank/DDBJ whole genome shotgun (WGS) entry which is preliminary data.</text>
</comment>
<feature type="transmembrane region" description="Helical" evidence="2">
    <location>
        <begin position="20"/>
        <end position="43"/>
    </location>
</feature>
<keyword evidence="2" id="KW-1133">Transmembrane helix</keyword>
<evidence type="ECO:0000313" key="4">
    <source>
        <dbReference type="EMBL" id="HGG03571.1"/>
    </source>
</evidence>
<name>A0A7C3VTM8_9CYAN</name>
<dbReference type="PANTHER" id="PTHR42709:SF11">
    <property type="entry name" value="DEDA FAMILY PROTEIN"/>
    <property type="match status" value="1"/>
</dbReference>
<protein>
    <submittedName>
        <fullName evidence="4">DedA family protein</fullName>
    </submittedName>
</protein>
<evidence type="ECO:0000256" key="2">
    <source>
        <dbReference type="SAM" id="Phobius"/>
    </source>
</evidence>
<comment type="similarity">
    <text evidence="1">Belongs to the DedA family.</text>
</comment>
<dbReference type="InterPro" id="IPR032816">
    <property type="entry name" value="VTT_dom"/>
</dbReference>
<proteinExistence type="inferred from homology"/>
<dbReference type="InterPro" id="IPR051311">
    <property type="entry name" value="DedA_domain"/>
</dbReference>
<keyword evidence="2" id="KW-0472">Membrane</keyword>